<comment type="similarity">
    <text evidence="1">Belongs to the protein kinase superfamily. STE Ser/Thr protein kinase family. STE20 subfamily.</text>
</comment>
<dbReference type="InterPro" id="IPR047173">
    <property type="entry name" value="STRAD_A/B-like"/>
</dbReference>
<keyword evidence="2" id="KW-0175">Coiled coil</keyword>
<evidence type="ECO:0000256" key="3">
    <source>
        <dbReference type="SAM" id="MobiDB-lite"/>
    </source>
</evidence>
<gene>
    <name evidence="4" type="ORF">GIB67_031492</name>
</gene>
<keyword evidence="5" id="KW-1185">Reference proteome</keyword>
<name>A0A7J7MNC4_9MAGN</name>
<dbReference type="AlphaFoldDB" id="A0A7J7MNC4"/>
<dbReference type="GO" id="GO:0043539">
    <property type="term" value="F:protein serine/threonine kinase activator activity"/>
    <property type="evidence" value="ECO:0007669"/>
    <property type="project" value="InterPro"/>
</dbReference>
<feature type="region of interest" description="Disordered" evidence="3">
    <location>
        <begin position="240"/>
        <end position="260"/>
    </location>
</feature>
<comment type="caution">
    <text evidence="4">The sequence shown here is derived from an EMBL/GenBank/DDBJ whole genome shotgun (WGS) entry which is preliminary data.</text>
</comment>
<accession>A0A7J7MNC4</accession>
<dbReference type="PANTHER" id="PTHR48014:SF24">
    <property type="entry name" value="PROTEIN KINASE SUPERFAMILY PROTEIN"/>
    <property type="match status" value="1"/>
</dbReference>
<proteinExistence type="inferred from homology"/>
<dbReference type="PANTHER" id="PTHR48014">
    <property type="entry name" value="SERINE/THREONINE-PROTEIN KINASE FRAY2"/>
    <property type="match status" value="1"/>
</dbReference>
<dbReference type="OrthoDB" id="1831386at2759"/>
<dbReference type="EMBL" id="JACGCM010001343">
    <property type="protein sequence ID" value="KAF6156371.1"/>
    <property type="molecule type" value="Genomic_DNA"/>
</dbReference>
<evidence type="ECO:0000313" key="4">
    <source>
        <dbReference type="EMBL" id="KAF6156371.1"/>
    </source>
</evidence>
<evidence type="ECO:0000256" key="2">
    <source>
        <dbReference type="SAM" id="Coils"/>
    </source>
</evidence>
<feature type="coiled-coil region" evidence="2">
    <location>
        <begin position="388"/>
        <end position="422"/>
    </location>
</feature>
<dbReference type="Proteomes" id="UP000541444">
    <property type="component" value="Unassembled WGS sequence"/>
</dbReference>
<evidence type="ECO:0000313" key="5">
    <source>
        <dbReference type="Proteomes" id="UP000541444"/>
    </source>
</evidence>
<evidence type="ECO:0000256" key="1">
    <source>
        <dbReference type="ARBA" id="ARBA00008874"/>
    </source>
</evidence>
<reference evidence="4 5" key="1">
    <citation type="journal article" date="2020" name="IScience">
        <title>Genome Sequencing of the Endangered Kingdonia uniflora (Circaeasteraceae, Ranunculales) Reveals Potential Mechanisms of Evolutionary Specialization.</title>
        <authorList>
            <person name="Sun Y."/>
            <person name="Deng T."/>
            <person name="Zhang A."/>
            <person name="Moore M.J."/>
            <person name="Landis J.B."/>
            <person name="Lin N."/>
            <person name="Zhang H."/>
            <person name="Zhang X."/>
            <person name="Huang J."/>
            <person name="Zhang X."/>
            <person name="Sun H."/>
            <person name="Wang H."/>
        </authorList>
    </citation>
    <scope>NUCLEOTIDE SEQUENCE [LARGE SCALE GENOMIC DNA]</scope>
    <source>
        <strain evidence="4">TB1705</strain>
        <tissue evidence="4">Leaf</tissue>
    </source>
</reference>
<organism evidence="4 5">
    <name type="scientific">Kingdonia uniflora</name>
    <dbReference type="NCBI Taxonomy" id="39325"/>
    <lineage>
        <taxon>Eukaryota</taxon>
        <taxon>Viridiplantae</taxon>
        <taxon>Streptophyta</taxon>
        <taxon>Embryophyta</taxon>
        <taxon>Tracheophyta</taxon>
        <taxon>Spermatophyta</taxon>
        <taxon>Magnoliopsida</taxon>
        <taxon>Ranunculales</taxon>
        <taxon>Circaeasteraceae</taxon>
        <taxon>Kingdonia</taxon>
    </lineage>
</organism>
<sequence length="429" mass="46945">MSATIFFKTGESSGEGGLGCVFKGWIVENESVAGSQFIKIRSILTFFTQNEYKRGISAWNFNIEDLKAQASLIQDIEESISYSDRGSTDSLFALDTQEKQSQCSPTIMNHCSTDVTDNESGYVMRNISGHLSDDLTMNNIKGKCDESEDDSSVDAKSDVDMKECVQHQDDHNIESGCRENSKLDMNGKHFEGKAVHFSGKTSSAMHVPDLRSLNGNSEKQQMPVVTCNSMAPQVPQVVGDTISGTPTKASRSSVSNSDDFDEKGKLSIVQQRGRFKVTSESIALEKGIPSPMLQKSHSLQVISQHPAISLPLPSAISLQLPSDATTSSKVPGSSIFPQLHGILQTNMLLRDNILSLMKQVCISDVTAGYATNGGPTQVPMTATDKSLLEEAHDREKELVQEVADLQWRLLRAQEELLKLKAKNAQVYCL</sequence>
<feature type="compositionally biased region" description="Polar residues" evidence="3">
    <location>
        <begin position="242"/>
        <end position="257"/>
    </location>
</feature>
<protein>
    <submittedName>
        <fullName evidence="4">Uncharacterized protein</fullName>
    </submittedName>
</protein>